<keyword evidence="5" id="KW-0732">Signal</keyword>
<evidence type="ECO:0000313" key="6">
    <source>
        <dbReference type="EMBL" id="CAL5077423.1"/>
    </source>
</evidence>
<feature type="compositionally biased region" description="Acidic residues" evidence="4">
    <location>
        <begin position="60"/>
        <end position="70"/>
    </location>
</feature>
<proteinExistence type="inferred from homology"/>
<comment type="similarity">
    <text evidence="1">Belongs to the 'GDSL' lipolytic enzyme family.</text>
</comment>
<reference evidence="6" key="1">
    <citation type="submission" date="2024-10" db="EMBL/GenBank/DDBJ databases">
        <authorList>
            <person name="Ryan C."/>
        </authorList>
    </citation>
    <scope>NUCLEOTIDE SEQUENCE [LARGE SCALE GENOMIC DNA]</scope>
</reference>
<evidence type="ECO:0000256" key="4">
    <source>
        <dbReference type="SAM" id="MobiDB-lite"/>
    </source>
</evidence>
<sequence length="404" mass="43656">MKLAAACFVLLVLLSAATRVAESSRPVAGDHHDVSTQRRHQHGHKHGHKHGGHHHHDGGDDNDGDDDDDSPPPPSSKKNRPQKLFVFGDDAADTGNADDDVKLGARSSQWRAPFGMSDAAHAQRPSGRFSDGLVQSDYMAKIMGHAEAPPPFTYDNWADDGIDDAGLNFAVGGATVARDAQPGPSLGDQISQLRDLIRDGIVKRKDLRDSVALVAYSGNDYGYTKPQDDDDTTVAKVVDALADLVSGLQDLGMGKVLVNTLVSYGCEPWLTRTSTNYSSCDDGGNGMSDKHNTALRDRLAGEDNEDVMVLDVNSVVRSLVEPKEGSTLGGKQLKERLRPCCEPVDPDAGGYCGLDGSFYLCDHPEEYFFWDLAGHPTQAGWRAVMQLLQGPIMQFLGISNLEHL</sequence>
<evidence type="ECO:0000256" key="1">
    <source>
        <dbReference type="ARBA" id="ARBA00008668"/>
    </source>
</evidence>
<keyword evidence="7" id="KW-1185">Reference proteome</keyword>
<dbReference type="InterPro" id="IPR001087">
    <property type="entry name" value="GDSL"/>
</dbReference>
<evidence type="ECO:0008006" key="8">
    <source>
        <dbReference type="Google" id="ProtNLM"/>
    </source>
</evidence>
<dbReference type="Pfam" id="PF00657">
    <property type="entry name" value="Lipase_GDSL"/>
    <property type="match status" value="1"/>
</dbReference>
<feature type="chain" id="PRO_5044853334" description="SGNH hydrolase-type esterase domain-containing protein" evidence="5">
    <location>
        <begin position="24"/>
        <end position="404"/>
    </location>
</feature>
<feature type="region of interest" description="Disordered" evidence="4">
    <location>
        <begin position="22"/>
        <end position="83"/>
    </location>
</feature>
<dbReference type="GO" id="GO:0006629">
    <property type="term" value="P:lipid metabolic process"/>
    <property type="evidence" value="ECO:0007669"/>
    <property type="project" value="UniProtKB-KW"/>
</dbReference>
<dbReference type="Gene3D" id="3.40.50.1110">
    <property type="entry name" value="SGNH hydrolase"/>
    <property type="match status" value="1"/>
</dbReference>
<evidence type="ECO:0000313" key="7">
    <source>
        <dbReference type="Proteomes" id="UP001497457"/>
    </source>
</evidence>
<gene>
    <name evidence="6" type="ORF">URODEC1_LOCUS106639</name>
</gene>
<dbReference type="InterPro" id="IPR036514">
    <property type="entry name" value="SGNH_hydro_sf"/>
</dbReference>
<protein>
    <recommendedName>
        <fullName evidence="8">SGNH hydrolase-type esterase domain-containing protein</fullName>
    </recommendedName>
</protein>
<dbReference type="GO" id="GO:0016787">
    <property type="term" value="F:hydrolase activity"/>
    <property type="evidence" value="ECO:0007669"/>
    <property type="project" value="UniProtKB-KW"/>
</dbReference>
<dbReference type="Proteomes" id="UP001497457">
    <property type="component" value="Chromosome 6rd"/>
</dbReference>
<dbReference type="EMBL" id="OZ075116">
    <property type="protein sequence ID" value="CAL5077423.1"/>
    <property type="molecule type" value="Genomic_DNA"/>
</dbReference>
<feature type="compositionally biased region" description="Basic residues" evidence="4">
    <location>
        <begin position="37"/>
        <end position="56"/>
    </location>
</feature>
<organism evidence="6 7">
    <name type="scientific">Urochloa decumbens</name>
    <dbReference type="NCBI Taxonomy" id="240449"/>
    <lineage>
        <taxon>Eukaryota</taxon>
        <taxon>Viridiplantae</taxon>
        <taxon>Streptophyta</taxon>
        <taxon>Embryophyta</taxon>
        <taxon>Tracheophyta</taxon>
        <taxon>Spermatophyta</taxon>
        <taxon>Magnoliopsida</taxon>
        <taxon>Liliopsida</taxon>
        <taxon>Poales</taxon>
        <taxon>Poaceae</taxon>
        <taxon>PACMAD clade</taxon>
        <taxon>Panicoideae</taxon>
        <taxon>Panicodae</taxon>
        <taxon>Paniceae</taxon>
        <taxon>Melinidinae</taxon>
        <taxon>Urochloa</taxon>
    </lineage>
</organism>
<keyword evidence="3" id="KW-0443">Lipid metabolism</keyword>
<name>A0ABC9FKX0_9POAL</name>
<accession>A0ABC9FKX0</accession>
<evidence type="ECO:0000256" key="5">
    <source>
        <dbReference type="SAM" id="SignalP"/>
    </source>
</evidence>
<evidence type="ECO:0000256" key="3">
    <source>
        <dbReference type="ARBA" id="ARBA00023098"/>
    </source>
</evidence>
<dbReference type="AlphaFoldDB" id="A0ABC9FKX0"/>
<feature type="signal peptide" evidence="5">
    <location>
        <begin position="1"/>
        <end position="23"/>
    </location>
</feature>
<keyword evidence="2" id="KW-0378">Hydrolase</keyword>
<dbReference type="SUPFAM" id="SSF52266">
    <property type="entry name" value="SGNH hydrolase"/>
    <property type="match status" value="1"/>
</dbReference>
<dbReference type="PANTHER" id="PTHR46020">
    <property type="entry name" value="OSJNBB0059K02.9 PROTEIN"/>
    <property type="match status" value="1"/>
</dbReference>
<dbReference type="PANTHER" id="PTHR46020:SF15">
    <property type="entry name" value="SGNH HYDROLASE-TYPE ESTERASE DOMAIN-CONTAINING PROTEIN"/>
    <property type="match status" value="1"/>
</dbReference>
<evidence type="ECO:0000256" key="2">
    <source>
        <dbReference type="ARBA" id="ARBA00022801"/>
    </source>
</evidence>